<evidence type="ECO:0000256" key="5">
    <source>
        <dbReference type="ARBA" id="ARBA00023163"/>
    </source>
</evidence>
<name>A0A699GXL7_TANCI</name>
<evidence type="ECO:0000259" key="8">
    <source>
        <dbReference type="PROSITE" id="PS51294"/>
    </source>
</evidence>
<dbReference type="EMBL" id="BKCJ010069320">
    <property type="protein sequence ID" value="GEW68802.1"/>
    <property type="molecule type" value="Genomic_DNA"/>
</dbReference>
<evidence type="ECO:0000256" key="2">
    <source>
        <dbReference type="ARBA" id="ARBA00022737"/>
    </source>
</evidence>
<dbReference type="PANTHER" id="PTHR45675:SF98">
    <property type="entry name" value="HOMEODOMAIN-LIKE PROTEIN-RELATED"/>
    <property type="match status" value="1"/>
</dbReference>
<organism evidence="9">
    <name type="scientific">Tanacetum cinerariifolium</name>
    <name type="common">Dalmatian daisy</name>
    <name type="synonym">Chrysanthemum cinerariifolium</name>
    <dbReference type="NCBI Taxonomy" id="118510"/>
    <lineage>
        <taxon>Eukaryota</taxon>
        <taxon>Viridiplantae</taxon>
        <taxon>Streptophyta</taxon>
        <taxon>Embryophyta</taxon>
        <taxon>Tracheophyta</taxon>
        <taxon>Spermatophyta</taxon>
        <taxon>Magnoliopsida</taxon>
        <taxon>eudicotyledons</taxon>
        <taxon>Gunneridae</taxon>
        <taxon>Pentapetalae</taxon>
        <taxon>asterids</taxon>
        <taxon>campanulids</taxon>
        <taxon>Asterales</taxon>
        <taxon>Asteraceae</taxon>
        <taxon>Asteroideae</taxon>
        <taxon>Anthemideae</taxon>
        <taxon>Anthemidinae</taxon>
        <taxon>Tanacetum</taxon>
    </lineage>
</organism>
<dbReference type="GO" id="GO:0005634">
    <property type="term" value="C:nucleus"/>
    <property type="evidence" value="ECO:0007669"/>
    <property type="project" value="UniProtKB-SubCell"/>
</dbReference>
<dbReference type="CDD" id="cd09272">
    <property type="entry name" value="RNase_HI_RT_Ty1"/>
    <property type="match status" value="1"/>
</dbReference>
<dbReference type="Gene3D" id="1.10.10.60">
    <property type="entry name" value="Homeodomain-like"/>
    <property type="match status" value="1"/>
</dbReference>
<dbReference type="Pfam" id="PF25597">
    <property type="entry name" value="SH3_retrovirus"/>
    <property type="match status" value="1"/>
</dbReference>
<dbReference type="PANTHER" id="PTHR45675">
    <property type="entry name" value="MYB TRANSCRIPTION FACTOR-RELATED-RELATED"/>
    <property type="match status" value="1"/>
</dbReference>
<evidence type="ECO:0000259" key="7">
    <source>
        <dbReference type="PROSITE" id="PS50090"/>
    </source>
</evidence>
<keyword evidence="3" id="KW-0805">Transcription regulation</keyword>
<feature type="domain" description="HTH myb-type" evidence="8">
    <location>
        <begin position="499"/>
        <end position="551"/>
    </location>
</feature>
<comment type="caution">
    <text evidence="9">The sequence shown here is derived from an EMBL/GenBank/DDBJ whole genome shotgun (WGS) entry which is preliminary data.</text>
</comment>
<dbReference type="GO" id="GO:0043565">
    <property type="term" value="F:sequence-specific DNA binding"/>
    <property type="evidence" value="ECO:0007669"/>
    <property type="project" value="InterPro"/>
</dbReference>
<dbReference type="SUPFAM" id="SSF56672">
    <property type="entry name" value="DNA/RNA polymerases"/>
    <property type="match status" value="1"/>
</dbReference>
<keyword evidence="4" id="KW-0238">DNA-binding</keyword>
<keyword evidence="2" id="KW-0677">Repeat</keyword>
<evidence type="ECO:0000256" key="6">
    <source>
        <dbReference type="ARBA" id="ARBA00023242"/>
    </source>
</evidence>
<feature type="domain" description="Myb-like" evidence="7">
    <location>
        <begin position="497"/>
        <end position="547"/>
    </location>
</feature>
<dbReference type="InterPro" id="IPR043502">
    <property type="entry name" value="DNA/RNA_pol_sf"/>
</dbReference>
<dbReference type="CDD" id="cd00167">
    <property type="entry name" value="SANT"/>
    <property type="match status" value="1"/>
</dbReference>
<dbReference type="Pfam" id="PF07727">
    <property type="entry name" value="RVT_2"/>
    <property type="match status" value="1"/>
</dbReference>
<keyword evidence="5" id="KW-0804">Transcription</keyword>
<dbReference type="InterPro" id="IPR009057">
    <property type="entry name" value="Homeodomain-like_sf"/>
</dbReference>
<evidence type="ECO:0000256" key="4">
    <source>
        <dbReference type="ARBA" id="ARBA00023125"/>
    </source>
</evidence>
<dbReference type="FunFam" id="1.10.10.60:FF:000517">
    <property type="entry name" value="MYB-related transcription factor"/>
    <property type="match status" value="1"/>
</dbReference>
<evidence type="ECO:0000313" key="9">
    <source>
        <dbReference type="EMBL" id="GEW68802.1"/>
    </source>
</evidence>
<dbReference type="InterPro" id="IPR017930">
    <property type="entry name" value="Myb_dom"/>
</dbReference>
<sequence length="625" mass="72468">MLVIKIFSGRKKVFRERKKCEKIHAKWLPSSMLNGKSPYEMIYKKPPTLSYLRVFGCLCFATIINNHDKFCSRSEKCVMIGYSNYKRGYRLYSLDRHQFIFSRDGKLFESVFPSKDTSSKEVNTLNVFQDINHIHFFDIEYPEMPNDDERVYLNLNSDNKSKNYSSHSSVSVNDVNTADFPDDSENDVNSSEDVFAIQHEKVTTLGDNIIFEGNLDQNPNTSIQGAQNVEGLQGKKWTPYLEMVFGKLWICPMTERPVFQLDVINAFLYGDLDEIVYMKPPTGQRKSDYSLYTKSNKDIFLALLVYVDDIIIPRNNVSEIEKFKFYLKSKFIIKELGKLKYFLSIKVIHTDRVICLNQSKYVLDLLSEYGMLAFKPTKTPLISKLVISNEAFDDDPILDNITDYQKLMGKLINLTNTRPDISYDVHCLSLGIHIIKDSGIKIKGFSDADWAKCTITRKSVRGYCDFLNNSLVSCKSRKQNTRTKSSTEAEYKAIASVTNLKRGRITPQEEALILDLHARWGNRWSTIERGLPGRTDNEIKNYWRTHFKKKSKGASDESTKMKTRLLNRQKFQQEQRQRLMMQQNEADMKKVMTFLLEETENKVGRYMPLEEHQSLINPMILLNGC</sequence>
<dbReference type="Pfam" id="PF00249">
    <property type="entry name" value="Myb_DNA-binding"/>
    <property type="match status" value="1"/>
</dbReference>
<gene>
    <name evidence="9" type="ORF">Tci_240778</name>
</gene>
<dbReference type="SUPFAM" id="SSF46689">
    <property type="entry name" value="Homeodomain-like"/>
    <property type="match status" value="1"/>
</dbReference>
<keyword evidence="6" id="KW-0539">Nucleus</keyword>
<accession>A0A699GXL7</accession>
<proteinExistence type="predicted"/>
<protein>
    <submittedName>
        <fullName evidence="9">Ribonuclease H-like domain-containing protein</fullName>
    </submittedName>
</protein>
<dbReference type="SMART" id="SM00717">
    <property type="entry name" value="SANT"/>
    <property type="match status" value="1"/>
</dbReference>
<comment type="subcellular location">
    <subcellularLocation>
        <location evidence="1">Nucleus</location>
    </subcellularLocation>
</comment>
<dbReference type="InterPro" id="IPR057670">
    <property type="entry name" value="SH3_retrovirus"/>
</dbReference>
<dbReference type="AlphaFoldDB" id="A0A699GXL7"/>
<evidence type="ECO:0000256" key="3">
    <source>
        <dbReference type="ARBA" id="ARBA00023015"/>
    </source>
</evidence>
<dbReference type="PROSITE" id="PS50090">
    <property type="entry name" value="MYB_LIKE"/>
    <property type="match status" value="1"/>
</dbReference>
<dbReference type="InterPro" id="IPR013103">
    <property type="entry name" value="RVT_2"/>
</dbReference>
<reference evidence="9" key="1">
    <citation type="journal article" date="2019" name="Sci. Rep.">
        <title>Draft genome of Tanacetum cinerariifolium, the natural source of mosquito coil.</title>
        <authorList>
            <person name="Yamashiro T."/>
            <person name="Shiraishi A."/>
            <person name="Satake H."/>
            <person name="Nakayama K."/>
        </authorList>
    </citation>
    <scope>NUCLEOTIDE SEQUENCE</scope>
</reference>
<dbReference type="GO" id="GO:0003700">
    <property type="term" value="F:DNA-binding transcription factor activity"/>
    <property type="evidence" value="ECO:0007669"/>
    <property type="project" value="InterPro"/>
</dbReference>
<dbReference type="InterPro" id="IPR044676">
    <property type="entry name" value="EOBI/EOBII-like_plant"/>
</dbReference>
<dbReference type="PROSITE" id="PS51294">
    <property type="entry name" value="HTH_MYB"/>
    <property type="match status" value="1"/>
</dbReference>
<dbReference type="InterPro" id="IPR001005">
    <property type="entry name" value="SANT/Myb"/>
</dbReference>
<evidence type="ECO:0000256" key="1">
    <source>
        <dbReference type="ARBA" id="ARBA00004123"/>
    </source>
</evidence>